<sequence>MVVRSHSYSDMGRACPTGATAIIERMNAQVGAGGEGGTGEARAIWWDEAGGHCAPDLRGAPHEARLVKASVEEQREALWPPPRDGRPSGQG</sequence>
<dbReference type="EMBL" id="BLIP01000001">
    <property type="protein sequence ID" value="GFE24046.1"/>
    <property type="molecule type" value="Genomic_DNA"/>
</dbReference>
<accession>A0A640TPH3</accession>
<proteinExistence type="predicted"/>
<reference evidence="2 3" key="1">
    <citation type="submission" date="2019-12" db="EMBL/GenBank/DDBJ databases">
        <title>Whole genome shotgun sequence of Streptomyces libani subsp. libani NBRC 13452.</title>
        <authorList>
            <person name="Ichikawa N."/>
            <person name="Kimura A."/>
            <person name="Kitahashi Y."/>
            <person name="Komaki H."/>
            <person name="Tamura T."/>
        </authorList>
    </citation>
    <scope>NUCLEOTIDE SEQUENCE [LARGE SCALE GENOMIC DNA]</scope>
    <source>
        <strain evidence="2 3">NBRC 13452</strain>
    </source>
</reference>
<evidence type="ECO:0000313" key="2">
    <source>
        <dbReference type="EMBL" id="GFE24046.1"/>
    </source>
</evidence>
<evidence type="ECO:0000256" key="1">
    <source>
        <dbReference type="SAM" id="MobiDB-lite"/>
    </source>
</evidence>
<dbReference type="Proteomes" id="UP000429552">
    <property type="component" value="Unassembled WGS sequence"/>
</dbReference>
<organism evidence="2 3">
    <name type="scientific">Streptomyces nigrescens</name>
    <dbReference type="NCBI Taxonomy" id="1920"/>
    <lineage>
        <taxon>Bacteria</taxon>
        <taxon>Bacillati</taxon>
        <taxon>Actinomycetota</taxon>
        <taxon>Actinomycetes</taxon>
        <taxon>Kitasatosporales</taxon>
        <taxon>Streptomycetaceae</taxon>
        <taxon>Streptomyces</taxon>
    </lineage>
</organism>
<protein>
    <submittedName>
        <fullName evidence="2">Uncharacterized protein</fullName>
    </submittedName>
</protein>
<evidence type="ECO:0000313" key="3">
    <source>
        <dbReference type="Proteomes" id="UP000429552"/>
    </source>
</evidence>
<feature type="region of interest" description="Disordered" evidence="1">
    <location>
        <begin position="71"/>
        <end position="91"/>
    </location>
</feature>
<name>A0A640TPH3_STRNI</name>
<gene>
    <name evidence="2" type="ORF">Sliba_44990</name>
</gene>
<comment type="caution">
    <text evidence="2">The sequence shown here is derived from an EMBL/GenBank/DDBJ whole genome shotgun (WGS) entry which is preliminary data.</text>
</comment>
<dbReference type="AlphaFoldDB" id="A0A640TPH3"/>